<reference evidence="3" key="1">
    <citation type="journal article" date="2002" name="Science">
        <title>The draft genome of Ciona intestinalis: insights into chordate and vertebrate origins.</title>
        <authorList>
            <person name="Dehal P."/>
            <person name="Satou Y."/>
            <person name="Campbell R.K."/>
            <person name="Chapman J."/>
            <person name="Degnan B."/>
            <person name="De Tomaso A."/>
            <person name="Davidson B."/>
            <person name="Di Gregorio A."/>
            <person name="Gelpke M."/>
            <person name="Goodstein D.M."/>
            <person name="Harafuji N."/>
            <person name="Hastings K.E."/>
            <person name="Ho I."/>
            <person name="Hotta K."/>
            <person name="Huang W."/>
            <person name="Kawashima T."/>
            <person name="Lemaire P."/>
            <person name="Martinez D."/>
            <person name="Meinertzhagen I.A."/>
            <person name="Necula S."/>
            <person name="Nonaka M."/>
            <person name="Putnam N."/>
            <person name="Rash S."/>
            <person name="Saiga H."/>
            <person name="Satake M."/>
            <person name="Terry A."/>
            <person name="Yamada L."/>
            <person name="Wang H.G."/>
            <person name="Awazu S."/>
            <person name="Azumi K."/>
            <person name="Boore J."/>
            <person name="Branno M."/>
            <person name="Chin-Bow S."/>
            <person name="DeSantis R."/>
            <person name="Doyle S."/>
            <person name="Francino P."/>
            <person name="Keys D.N."/>
            <person name="Haga S."/>
            <person name="Hayashi H."/>
            <person name="Hino K."/>
            <person name="Imai K.S."/>
            <person name="Inaba K."/>
            <person name="Kano S."/>
            <person name="Kobayashi K."/>
            <person name="Kobayashi M."/>
            <person name="Lee B.I."/>
            <person name="Makabe K.W."/>
            <person name="Manohar C."/>
            <person name="Matassi G."/>
            <person name="Medina M."/>
            <person name="Mochizuki Y."/>
            <person name="Mount S."/>
            <person name="Morishita T."/>
            <person name="Miura S."/>
            <person name="Nakayama A."/>
            <person name="Nishizaka S."/>
            <person name="Nomoto H."/>
            <person name="Ohta F."/>
            <person name="Oishi K."/>
            <person name="Rigoutsos I."/>
            <person name="Sano M."/>
            <person name="Sasaki A."/>
            <person name="Sasakura Y."/>
            <person name="Shoguchi E."/>
            <person name="Shin-i T."/>
            <person name="Spagnuolo A."/>
            <person name="Stainier D."/>
            <person name="Suzuki M.M."/>
            <person name="Tassy O."/>
            <person name="Takatori N."/>
            <person name="Tokuoka M."/>
            <person name="Yagi K."/>
            <person name="Yoshizaki F."/>
            <person name="Wada S."/>
            <person name="Zhang C."/>
            <person name="Hyatt P.D."/>
            <person name="Larimer F."/>
            <person name="Detter C."/>
            <person name="Doggett N."/>
            <person name="Glavina T."/>
            <person name="Hawkins T."/>
            <person name="Richardson P."/>
            <person name="Lucas S."/>
            <person name="Kohara Y."/>
            <person name="Levine M."/>
            <person name="Satoh N."/>
            <person name="Rokhsar D.S."/>
        </authorList>
    </citation>
    <scope>NUCLEOTIDE SEQUENCE [LARGE SCALE GENOMIC DNA]</scope>
</reference>
<dbReference type="AlphaFoldDB" id="H2XPW6"/>
<dbReference type="EMBL" id="EAAA01000380">
    <property type="status" value="NOT_ANNOTATED_CDS"/>
    <property type="molecule type" value="Genomic_DNA"/>
</dbReference>
<proteinExistence type="predicted"/>
<dbReference type="InParanoid" id="H2XPW6"/>
<protein>
    <submittedName>
        <fullName evidence="2">Uncharacterized protein</fullName>
    </submittedName>
</protein>
<dbReference type="HOGENOM" id="CLU_3279186_0_0_1"/>
<reference evidence="2" key="4">
    <citation type="submission" date="2025-09" db="UniProtKB">
        <authorList>
            <consortium name="Ensembl"/>
        </authorList>
    </citation>
    <scope>IDENTIFICATION</scope>
</reference>
<name>H2XPW6_CIOIN</name>
<keyword evidence="3" id="KW-1185">Reference proteome</keyword>
<keyword evidence="1" id="KW-0812">Transmembrane</keyword>
<keyword evidence="1" id="KW-0472">Membrane</keyword>
<reference evidence="2" key="2">
    <citation type="journal article" date="2008" name="Genome Biol.">
        <title>Improved genome assembly and evidence-based global gene model set for the chordate Ciona intestinalis: new insight into intron and operon populations.</title>
        <authorList>
            <person name="Satou Y."/>
            <person name="Mineta K."/>
            <person name="Ogasawara M."/>
            <person name="Sasakura Y."/>
            <person name="Shoguchi E."/>
            <person name="Ueno K."/>
            <person name="Yamada L."/>
            <person name="Matsumoto J."/>
            <person name="Wasserscheid J."/>
            <person name="Dewar K."/>
            <person name="Wiley G.B."/>
            <person name="Macmil S.L."/>
            <person name="Roe B.A."/>
            <person name="Zeller R.W."/>
            <person name="Hastings K.E."/>
            <person name="Lemaire P."/>
            <person name="Lindquist E."/>
            <person name="Endo T."/>
            <person name="Hotta K."/>
            <person name="Inaba K."/>
        </authorList>
    </citation>
    <scope>NUCLEOTIDE SEQUENCE [LARGE SCALE GENOMIC DNA]</scope>
    <source>
        <strain evidence="2">wild type</strain>
    </source>
</reference>
<feature type="transmembrane region" description="Helical" evidence="1">
    <location>
        <begin position="23"/>
        <end position="40"/>
    </location>
</feature>
<keyword evidence="1" id="KW-1133">Transmembrane helix</keyword>
<accession>H2XPW6</accession>
<dbReference type="EMBL" id="EAAA01000381">
    <property type="status" value="NOT_ANNOTATED_CDS"/>
    <property type="molecule type" value="Genomic_DNA"/>
</dbReference>
<reference evidence="2" key="3">
    <citation type="submission" date="2025-08" db="UniProtKB">
        <authorList>
            <consortium name="Ensembl"/>
        </authorList>
    </citation>
    <scope>IDENTIFICATION</scope>
</reference>
<evidence type="ECO:0000313" key="2">
    <source>
        <dbReference type="Ensembl" id="ENSCINP00000031700.1"/>
    </source>
</evidence>
<dbReference type="Proteomes" id="UP000008144">
    <property type="component" value="Chromosome 1"/>
</dbReference>
<evidence type="ECO:0000313" key="3">
    <source>
        <dbReference type="Proteomes" id="UP000008144"/>
    </source>
</evidence>
<evidence type="ECO:0000256" key="1">
    <source>
        <dbReference type="SAM" id="Phobius"/>
    </source>
</evidence>
<dbReference type="Ensembl" id="ENSCINT00000034612.1">
    <property type="protein sequence ID" value="ENSCINP00000031700.1"/>
    <property type="gene ID" value="ENSCING00000018134.1"/>
</dbReference>
<organism evidence="2 3">
    <name type="scientific">Ciona intestinalis</name>
    <name type="common">Transparent sea squirt</name>
    <name type="synonym">Ascidia intestinalis</name>
    <dbReference type="NCBI Taxonomy" id="7719"/>
    <lineage>
        <taxon>Eukaryota</taxon>
        <taxon>Metazoa</taxon>
        <taxon>Chordata</taxon>
        <taxon>Tunicata</taxon>
        <taxon>Ascidiacea</taxon>
        <taxon>Phlebobranchia</taxon>
        <taxon>Cionidae</taxon>
        <taxon>Ciona</taxon>
    </lineage>
</organism>
<sequence>MILICSSVVKESETKLVKFDYEVYIRASQTFFLLLLLIFLV</sequence>